<evidence type="ECO:0000256" key="2">
    <source>
        <dbReference type="SAM" id="SignalP"/>
    </source>
</evidence>
<feature type="region of interest" description="Disordered" evidence="1">
    <location>
        <begin position="61"/>
        <end position="84"/>
    </location>
</feature>
<proteinExistence type="predicted"/>
<dbReference type="AlphaFoldDB" id="V9DAS6"/>
<accession>V9DAS6</accession>
<protein>
    <submittedName>
        <fullName evidence="3">Uncharacterized protein</fullName>
    </submittedName>
</protein>
<keyword evidence="2" id="KW-0732">Signal</keyword>
<dbReference type="GeneID" id="19981871"/>
<dbReference type="OrthoDB" id="2140240at2759"/>
<evidence type="ECO:0000313" key="4">
    <source>
        <dbReference type="Proteomes" id="UP000030678"/>
    </source>
</evidence>
<feature type="compositionally biased region" description="Gly residues" evidence="1">
    <location>
        <begin position="68"/>
        <end position="84"/>
    </location>
</feature>
<dbReference type="HOGENOM" id="CLU_2049432_0_0_1"/>
<gene>
    <name evidence="3" type="ORF">G647_03378</name>
</gene>
<feature type="region of interest" description="Disordered" evidence="1">
    <location>
        <begin position="101"/>
        <end position="120"/>
    </location>
</feature>
<evidence type="ECO:0000256" key="1">
    <source>
        <dbReference type="SAM" id="MobiDB-lite"/>
    </source>
</evidence>
<name>V9DAS6_9EURO</name>
<feature type="signal peptide" evidence="2">
    <location>
        <begin position="1"/>
        <end position="18"/>
    </location>
</feature>
<dbReference type="EMBL" id="KB822704">
    <property type="protein sequence ID" value="ETI24009.1"/>
    <property type="molecule type" value="Genomic_DNA"/>
</dbReference>
<dbReference type="RefSeq" id="XP_008725945.1">
    <property type="nucleotide sequence ID" value="XM_008727723.1"/>
</dbReference>
<dbReference type="Proteomes" id="UP000030678">
    <property type="component" value="Unassembled WGS sequence"/>
</dbReference>
<organism evidence="3 4">
    <name type="scientific">Cladophialophora carrionii CBS 160.54</name>
    <dbReference type="NCBI Taxonomy" id="1279043"/>
    <lineage>
        <taxon>Eukaryota</taxon>
        <taxon>Fungi</taxon>
        <taxon>Dikarya</taxon>
        <taxon>Ascomycota</taxon>
        <taxon>Pezizomycotina</taxon>
        <taxon>Eurotiomycetes</taxon>
        <taxon>Chaetothyriomycetidae</taxon>
        <taxon>Chaetothyriales</taxon>
        <taxon>Herpotrichiellaceae</taxon>
        <taxon>Cladophialophora</taxon>
    </lineage>
</organism>
<reference evidence="3 4" key="1">
    <citation type="submission" date="2013-03" db="EMBL/GenBank/DDBJ databases">
        <title>The Genome Sequence of Cladophialophora carrionii CBS 160.54.</title>
        <authorList>
            <consortium name="The Broad Institute Genomics Platform"/>
            <person name="Cuomo C."/>
            <person name="de Hoog S."/>
            <person name="Gorbushina A."/>
            <person name="Walker B."/>
            <person name="Young S.K."/>
            <person name="Zeng Q."/>
            <person name="Gargeya S."/>
            <person name="Fitzgerald M."/>
            <person name="Haas B."/>
            <person name="Abouelleil A."/>
            <person name="Allen A.W."/>
            <person name="Alvarado L."/>
            <person name="Arachchi H.M."/>
            <person name="Berlin A.M."/>
            <person name="Chapman S.B."/>
            <person name="Gainer-Dewar J."/>
            <person name="Goldberg J."/>
            <person name="Griggs A."/>
            <person name="Gujja S."/>
            <person name="Hansen M."/>
            <person name="Howarth C."/>
            <person name="Imamovic A."/>
            <person name="Ireland A."/>
            <person name="Larimer J."/>
            <person name="McCowan C."/>
            <person name="Murphy C."/>
            <person name="Pearson M."/>
            <person name="Poon T.W."/>
            <person name="Priest M."/>
            <person name="Roberts A."/>
            <person name="Saif S."/>
            <person name="Shea T."/>
            <person name="Sisk P."/>
            <person name="Sykes S."/>
            <person name="Wortman J."/>
            <person name="Nusbaum C."/>
            <person name="Birren B."/>
        </authorList>
    </citation>
    <scope>NUCLEOTIDE SEQUENCE [LARGE SCALE GENOMIC DNA]</scope>
    <source>
        <strain evidence="3 4">CBS 160.54</strain>
    </source>
</reference>
<sequence length="120" mass="10887">MRSFFLLAFAILPVLSVAQRGGGGRGGGFNNGGGFNRGDGGNAPNTFITVASAAPAAATSAAAAPPAGGSGGGGGGGGGAATGGSGAVQASLIPPYGITPGVKANDGTANCVGESGKAIP</sequence>
<dbReference type="VEuPathDB" id="FungiDB:G647_03378"/>
<feature type="chain" id="PRO_5004773236" evidence="2">
    <location>
        <begin position="19"/>
        <end position="120"/>
    </location>
</feature>
<evidence type="ECO:0000313" key="3">
    <source>
        <dbReference type="EMBL" id="ETI24009.1"/>
    </source>
</evidence>